<reference evidence="1 2" key="1">
    <citation type="submission" date="2024-03" db="EMBL/GenBank/DDBJ databases">
        <authorList>
            <person name="Gkanogiannis A."/>
            <person name="Becerra Lopez-Lavalle L."/>
        </authorList>
    </citation>
    <scope>NUCLEOTIDE SEQUENCE [LARGE SCALE GENOMIC DNA]</scope>
</reference>
<proteinExistence type="predicted"/>
<dbReference type="EMBL" id="OZ021745">
    <property type="protein sequence ID" value="CAK9312578.1"/>
    <property type="molecule type" value="Genomic_DNA"/>
</dbReference>
<name>A0ABP0Y0U3_9ROSI</name>
<organism evidence="1 2">
    <name type="scientific">Citrullus colocynthis</name>
    <name type="common">colocynth</name>
    <dbReference type="NCBI Taxonomy" id="252529"/>
    <lineage>
        <taxon>Eukaryota</taxon>
        <taxon>Viridiplantae</taxon>
        <taxon>Streptophyta</taxon>
        <taxon>Embryophyta</taxon>
        <taxon>Tracheophyta</taxon>
        <taxon>Spermatophyta</taxon>
        <taxon>Magnoliopsida</taxon>
        <taxon>eudicotyledons</taxon>
        <taxon>Gunneridae</taxon>
        <taxon>Pentapetalae</taxon>
        <taxon>rosids</taxon>
        <taxon>fabids</taxon>
        <taxon>Cucurbitales</taxon>
        <taxon>Cucurbitaceae</taxon>
        <taxon>Benincaseae</taxon>
        <taxon>Citrullus</taxon>
    </lineage>
</organism>
<gene>
    <name evidence="1" type="ORF">CITCOLO1_LOCUS4272</name>
</gene>
<evidence type="ECO:0000313" key="2">
    <source>
        <dbReference type="Proteomes" id="UP001642487"/>
    </source>
</evidence>
<evidence type="ECO:0000313" key="1">
    <source>
        <dbReference type="EMBL" id="CAK9312578.1"/>
    </source>
</evidence>
<protein>
    <submittedName>
        <fullName evidence="1">Uncharacterized protein</fullName>
    </submittedName>
</protein>
<keyword evidence="2" id="KW-1185">Reference proteome</keyword>
<dbReference type="Proteomes" id="UP001642487">
    <property type="component" value="Chromosome 11"/>
</dbReference>
<sequence length="101" mass="11096">MAKCDVHNELTHLLQTDDAVVVSVDGTKGAVGSEGAGPRTQILKASLQLFFGQLPVSVLVLFLENPGKLFFTQRTVLVSHAHEQEERRRRSSAFVLGFLSF</sequence>
<accession>A0ABP0Y0U3</accession>